<dbReference type="NCBIfam" id="NF033788">
    <property type="entry name" value="HTH_metalloreg"/>
    <property type="match status" value="1"/>
</dbReference>
<dbReference type="AlphaFoldDB" id="A0A1G9DXW9"/>
<dbReference type="InterPro" id="IPR018334">
    <property type="entry name" value="ArsR_HTH"/>
</dbReference>
<dbReference type="PROSITE" id="PS00846">
    <property type="entry name" value="HTH_ARSR_1"/>
    <property type="match status" value="1"/>
</dbReference>
<dbReference type="EMBL" id="FNFK01000051">
    <property type="protein sequence ID" value="SDK68669.1"/>
    <property type="molecule type" value="Genomic_DNA"/>
</dbReference>
<name>A0A1G9DXW9_9LACT</name>
<dbReference type="SMART" id="SM00418">
    <property type="entry name" value="HTH_ARSR"/>
    <property type="match status" value="1"/>
</dbReference>
<dbReference type="Gene3D" id="1.10.10.10">
    <property type="entry name" value="Winged helix-like DNA-binding domain superfamily/Winged helix DNA-binding domain"/>
    <property type="match status" value="1"/>
</dbReference>
<keyword evidence="6" id="KW-1185">Reference proteome</keyword>
<dbReference type="PRINTS" id="PR00778">
    <property type="entry name" value="HTHARSR"/>
</dbReference>
<dbReference type="PROSITE" id="PS50987">
    <property type="entry name" value="HTH_ARSR_2"/>
    <property type="match status" value="1"/>
</dbReference>
<dbReference type="RefSeq" id="WP_091268364.1">
    <property type="nucleotide sequence ID" value="NZ_FNFK01000051.1"/>
</dbReference>
<proteinExistence type="predicted"/>
<dbReference type="InterPro" id="IPR051081">
    <property type="entry name" value="HTH_MetalResp_TranReg"/>
</dbReference>
<keyword evidence="3" id="KW-0804">Transcription</keyword>
<accession>A0A1G9DXW9</accession>
<keyword evidence="1" id="KW-0805">Transcription regulation</keyword>
<dbReference type="OrthoDB" id="9798835at2"/>
<sequence>MNYELFAEKMKALSDPNRVKILDLLSCDTLCACDLLEHFDFTQPTLSHHIKLLRDANLIVTEKIGTWHHYSVNRELSTEITGILQSVFSSSERCICHTTINEKEDQYEKVSHL</sequence>
<dbReference type="SUPFAM" id="SSF46785">
    <property type="entry name" value="Winged helix' DNA-binding domain"/>
    <property type="match status" value="1"/>
</dbReference>
<dbReference type="Pfam" id="PF01022">
    <property type="entry name" value="HTH_5"/>
    <property type="match status" value="1"/>
</dbReference>
<evidence type="ECO:0000256" key="2">
    <source>
        <dbReference type="ARBA" id="ARBA00023125"/>
    </source>
</evidence>
<dbReference type="GO" id="GO:0003677">
    <property type="term" value="F:DNA binding"/>
    <property type="evidence" value="ECO:0007669"/>
    <property type="project" value="UniProtKB-KW"/>
</dbReference>
<dbReference type="InterPro" id="IPR011991">
    <property type="entry name" value="ArsR-like_HTH"/>
</dbReference>
<dbReference type="Proteomes" id="UP000199433">
    <property type="component" value="Unassembled WGS sequence"/>
</dbReference>
<dbReference type="InterPro" id="IPR036390">
    <property type="entry name" value="WH_DNA-bd_sf"/>
</dbReference>
<evidence type="ECO:0000313" key="6">
    <source>
        <dbReference type="Proteomes" id="UP000199433"/>
    </source>
</evidence>
<keyword evidence="2" id="KW-0238">DNA-binding</keyword>
<dbReference type="PANTHER" id="PTHR33154:SF18">
    <property type="entry name" value="ARSENICAL RESISTANCE OPERON REPRESSOR"/>
    <property type="match status" value="1"/>
</dbReference>
<gene>
    <name evidence="5" type="ORF">SAMN04488098_10517</name>
</gene>
<evidence type="ECO:0000256" key="1">
    <source>
        <dbReference type="ARBA" id="ARBA00023015"/>
    </source>
</evidence>
<feature type="domain" description="HTH arsR-type" evidence="4">
    <location>
        <begin position="1"/>
        <end position="95"/>
    </location>
</feature>
<dbReference type="InterPro" id="IPR001845">
    <property type="entry name" value="HTH_ArsR_DNA-bd_dom"/>
</dbReference>
<dbReference type="PANTHER" id="PTHR33154">
    <property type="entry name" value="TRANSCRIPTIONAL REGULATOR, ARSR FAMILY"/>
    <property type="match status" value="1"/>
</dbReference>
<evidence type="ECO:0000259" key="4">
    <source>
        <dbReference type="PROSITE" id="PS50987"/>
    </source>
</evidence>
<dbReference type="CDD" id="cd00090">
    <property type="entry name" value="HTH_ARSR"/>
    <property type="match status" value="1"/>
</dbReference>
<organism evidence="5 6">
    <name type="scientific">Alkalibacterium thalassium</name>
    <dbReference type="NCBI Taxonomy" id="426701"/>
    <lineage>
        <taxon>Bacteria</taxon>
        <taxon>Bacillati</taxon>
        <taxon>Bacillota</taxon>
        <taxon>Bacilli</taxon>
        <taxon>Lactobacillales</taxon>
        <taxon>Carnobacteriaceae</taxon>
        <taxon>Alkalibacterium</taxon>
    </lineage>
</organism>
<evidence type="ECO:0000256" key="3">
    <source>
        <dbReference type="ARBA" id="ARBA00023163"/>
    </source>
</evidence>
<dbReference type="InterPro" id="IPR036388">
    <property type="entry name" value="WH-like_DNA-bd_sf"/>
</dbReference>
<dbReference type="GO" id="GO:0003700">
    <property type="term" value="F:DNA-binding transcription factor activity"/>
    <property type="evidence" value="ECO:0007669"/>
    <property type="project" value="InterPro"/>
</dbReference>
<reference evidence="6" key="1">
    <citation type="submission" date="2016-10" db="EMBL/GenBank/DDBJ databases">
        <authorList>
            <person name="Varghese N."/>
            <person name="Submissions S."/>
        </authorList>
    </citation>
    <scope>NUCLEOTIDE SEQUENCE [LARGE SCALE GENOMIC DNA]</scope>
    <source>
        <strain evidence="6">DSM 19181</strain>
    </source>
</reference>
<protein>
    <submittedName>
        <fullName evidence="5">ArsR family transcriptional regulator</fullName>
    </submittedName>
</protein>
<evidence type="ECO:0000313" key="5">
    <source>
        <dbReference type="EMBL" id="SDK68669.1"/>
    </source>
</evidence>
<dbReference type="STRING" id="426701.SAMN04488098_10517"/>